<feature type="region of interest" description="Disordered" evidence="1">
    <location>
        <begin position="181"/>
        <end position="235"/>
    </location>
</feature>
<dbReference type="Proteomes" id="UP001596425">
    <property type="component" value="Unassembled WGS sequence"/>
</dbReference>
<dbReference type="SUPFAM" id="SSF55729">
    <property type="entry name" value="Acyl-CoA N-acyltransferases (Nat)"/>
    <property type="match status" value="1"/>
</dbReference>
<keyword evidence="2" id="KW-0808">Transferase</keyword>
<sequence>MDEYLEEIRDKPHFRDAVLRSAKPEDVEFVMALLMRGAALGHFTSGLLFGPYEQGQREAFLNLTQGIGTPVQTDRGVERKQTALWIYGSPHLGNIGFIEIAEKHEGSGNQEWEILTAGISEEYRGRGHGRNMLKLFMFNFPPELTLYARCYPASKSMFRLLKSLGFKLLGIIDSGIRELEKRPAKNRAPQSKSKKSKPALGKHTTTTQDSEKMLDTPPDSQPKQTNETRPSSLLGKLKRWCKGQII</sequence>
<feature type="compositionally biased region" description="Polar residues" evidence="1">
    <location>
        <begin position="221"/>
        <end position="231"/>
    </location>
</feature>
<accession>A0ABW1YMA0</accession>
<dbReference type="InterPro" id="IPR016181">
    <property type="entry name" value="Acyl_CoA_acyltransferase"/>
</dbReference>
<keyword evidence="3" id="KW-1185">Reference proteome</keyword>
<proteinExistence type="predicted"/>
<dbReference type="CDD" id="cd04301">
    <property type="entry name" value="NAT_SF"/>
    <property type="match status" value="1"/>
</dbReference>
<dbReference type="GO" id="GO:0016746">
    <property type="term" value="F:acyltransferase activity"/>
    <property type="evidence" value="ECO:0007669"/>
    <property type="project" value="UniProtKB-KW"/>
</dbReference>
<protein>
    <submittedName>
        <fullName evidence="2">GNAT family N-acetyltransferase</fullName>
        <ecNumber evidence="2">2.3.-.-</ecNumber>
    </submittedName>
</protein>
<evidence type="ECO:0000313" key="3">
    <source>
        <dbReference type="Proteomes" id="UP001596425"/>
    </source>
</evidence>
<evidence type="ECO:0000256" key="1">
    <source>
        <dbReference type="SAM" id="MobiDB-lite"/>
    </source>
</evidence>
<gene>
    <name evidence="2" type="ORF">ACFQBM_09515</name>
</gene>
<dbReference type="EMBL" id="JBHSVR010000001">
    <property type="protein sequence ID" value="MFC6633518.1"/>
    <property type="molecule type" value="Genomic_DNA"/>
</dbReference>
<comment type="caution">
    <text evidence="2">The sequence shown here is derived from an EMBL/GenBank/DDBJ whole genome shotgun (WGS) entry which is preliminary data.</text>
</comment>
<evidence type="ECO:0000313" key="2">
    <source>
        <dbReference type="EMBL" id="MFC6633518.1"/>
    </source>
</evidence>
<dbReference type="EC" id="2.3.-.-" evidence="2"/>
<reference evidence="3" key="1">
    <citation type="journal article" date="2019" name="Int. J. Syst. Evol. Microbiol.">
        <title>The Global Catalogue of Microorganisms (GCM) 10K type strain sequencing project: providing services to taxonomists for standard genome sequencing and annotation.</title>
        <authorList>
            <consortium name="The Broad Institute Genomics Platform"/>
            <consortium name="The Broad Institute Genome Sequencing Center for Infectious Disease"/>
            <person name="Wu L."/>
            <person name="Ma J."/>
        </authorList>
    </citation>
    <scope>NUCLEOTIDE SEQUENCE [LARGE SCALE GENOMIC DNA]</scope>
    <source>
        <strain evidence="3">CGMCC 1.13718</strain>
    </source>
</reference>
<dbReference type="RefSeq" id="WP_193192905.1">
    <property type="nucleotide sequence ID" value="NZ_JACZFR010000035.1"/>
</dbReference>
<keyword evidence="2" id="KW-0012">Acyltransferase</keyword>
<name>A0ABW1YMA0_9GAMM</name>
<dbReference type="Gene3D" id="3.40.630.30">
    <property type="match status" value="1"/>
</dbReference>
<organism evidence="2 3">
    <name type="scientific">Microbulbifer taiwanensis</name>
    <dbReference type="NCBI Taxonomy" id="986746"/>
    <lineage>
        <taxon>Bacteria</taxon>
        <taxon>Pseudomonadati</taxon>
        <taxon>Pseudomonadota</taxon>
        <taxon>Gammaproteobacteria</taxon>
        <taxon>Cellvibrionales</taxon>
        <taxon>Microbulbiferaceae</taxon>
        <taxon>Microbulbifer</taxon>
    </lineage>
</organism>